<dbReference type="Proteomes" id="UP001140510">
    <property type="component" value="Unassembled WGS sequence"/>
</dbReference>
<evidence type="ECO:0000313" key="4">
    <source>
        <dbReference type="Proteomes" id="UP001140510"/>
    </source>
</evidence>
<feature type="coiled-coil region" evidence="1">
    <location>
        <begin position="45"/>
        <end position="79"/>
    </location>
</feature>
<reference evidence="3" key="1">
    <citation type="submission" date="2022-10" db="EMBL/GenBank/DDBJ databases">
        <title>Tapping the CABI collections for fungal endophytes: first genome assemblies for Collariella, Neodidymelliopsis, Ascochyta clinopodiicola, Didymella pomorum, Didymosphaeria variabile, Neocosmospora piperis and Neocucurbitaria cava.</title>
        <authorList>
            <person name="Hill R."/>
        </authorList>
    </citation>
    <scope>NUCLEOTIDE SEQUENCE</scope>
    <source>
        <strain evidence="3">IMI 355091</strain>
    </source>
</reference>
<keyword evidence="1" id="KW-0175">Coiled coil</keyword>
<dbReference type="PANTHER" id="PTHR47357">
    <property type="entry name" value="COP1-INTERACTIVE PROTEIN 1"/>
    <property type="match status" value="1"/>
</dbReference>
<organism evidence="3 4">
    <name type="scientific">Didymella pomorum</name>
    <dbReference type="NCBI Taxonomy" id="749634"/>
    <lineage>
        <taxon>Eukaryota</taxon>
        <taxon>Fungi</taxon>
        <taxon>Dikarya</taxon>
        <taxon>Ascomycota</taxon>
        <taxon>Pezizomycotina</taxon>
        <taxon>Dothideomycetes</taxon>
        <taxon>Pleosporomycetidae</taxon>
        <taxon>Pleosporales</taxon>
        <taxon>Pleosporineae</taxon>
        <taxon>Didymellaceae</taxon>
        <taxon>Didymella</taxon>
    </lineage>
</organism>
<feature type="region of interest" description="Disordered" evidence="2">
    <location>
        <begin position="1141"/>
        <end position="1171"/>
    </location>
</feature>
<feature type="coiled-coil region" evidence="1">
    <location>
        <begin position="424"/>
        <end position="511"/>
    </location>
</feature>
<dbReference type="PANTHER" id="PTHR47357:SF1">
    <property type="entry name" value="SPINDLE POLE BODY COMPONENT 110"/>
    <property type="match status" value="1"/>
</dbReference>
<evidence type="ECO:0000256" key="2">
    <source>
        <dbReference type="SAM" id="MobiDB-lite"/>
    </source>
</evidence>
<accession>A0A9W9CZK2</accession>
<dbReference type="GO" id="GO:0005200">
    <property type="term" value="F:structural constituent of cytoskeleton"/>
    <property type="evidence" value="ECO:0007669"/>
    <property type="project" value="TreeGrafter"/>
</dbReference>
<dbReference type="OrthoDB" id="3438382at2759"/>
<name>A0A9W9CZK2_9PLEO</name>
<dbReference type="GO" id="GO:0005856">
    <property type="term" value="C:cytoskeleton"/>
    <property type="evidence" value="ECO:0007669"/>
    <property type="project" value="TreeGrafter"/>
</dbReference>
<keyword evidence="4" id="KW-1185">Reference proteome</keyword>
<feature type="region of interest" description="Disordered" evidence="2">
    <location>
        <begin position="397"/>
        <end position="423"/>
    </location>
</feature>
<gene>
    <name evidence="3" type="ORF">N0V91_010890</name>
</gene>
<dbReference type="Gene3D" id="1.10.287.950">
    <property type="entry name" value="Methyl-accepting chemotaxis protein"/>
    <property type="match status" value="1"/>
</dbReference>
<feature type="coiled-coil region" evidence="1">
    <location>
        <begin position="1031"/>
        <end position="1101"/>
    </location>
</feature>
<protein>
    <submittedName>
        <fullName evidence="3">Uncharacterized protein</fullName>
    </submittedName>
</protein>
<sequence>MVPVTQTATAGQSAPMALLEALRSRKASLADDVARANGGVTIQGVKVLEARLKAAEIRETQYRNDLKILETQLKLYEDLPAQVAALRDQIKRQQQTAAKGPSPEDVETRLSALENAQPVQNLELETRNLGKISEQLGPLQAIVARQGQEIAEALSRNVEFKTEVDNNLATLKKQAENVQEQQKQPPAIMSKLVKELARAELKSDIEKLEKLEGIQTQHQSILDRISTRVECSQKLIKDVSTKAEVTRSSVDNMTTTLQAIQTTTEDLKTLNLRARVSNMQEKIGQIDTNNNLTYQKVEKLGKDFDRMYDRFHDLDEEFKELDEDFKDLDEDVKDYIWPIRDAFKDKKQSIVERITCLESAVKQPVTSKDVNEVREVVTGIQEDKEKLAKDLQTLRAKMGAPQHQTQQTASSSSGTNDSSASQSIDEFADEMKRLKEDSQKLDGKQAKQAIRIEKIEKSLQTQKDATSEQIKAFKDEQTRLANASTMILERLQAYEDAQAKLSKENDTITTEFEKLDAKSFQEHNKIVDEVNKYHDEQVSLSRRLRTFQTHKDSLSEEQTKLKQTSESLESRATALDKTVDGFYETQKEVEKLNATSQGLVNRVESIGKAIDNLKASLASRITALQTARSPAADLVQSGGEDRADTVTSSSKIDDLETRLCSVENVVGGTDGLSTRFDQLETDMDEDIKNLKRGFISIFETTFDPFKESVENLFQGYDLSLSKVNTTLAFLEGKVEASKEECPAATFSAPQLHLIQNVIQGTTEVKQDLSRLQELVRSESDQRIAAVEHLQQQVAIKQDAAAANKLIDSVKHTIRALTGQYENIVSDDLHQRMAHWFTQNYGHANSNMFSHIPEIQRDINSLRNFLNVFTRIPNSAQTLSTLAQLEPEMTSLAQIGPQLNSLAAIVPQLTALAQSPPTPGGSNGDLAKTAGSLKKLEGQVAKAVQQHSSLAQVVQGLQGSWHSLNKTPFAKADSLSALEKSIETLRFELKASTSEGVQARKEFGTKTGKEHDQRLKAEESIKTSIKSVETLVRDLNKRMDGQIKERETAERELLSTSNERLQELENAQKTASDQFEMAQKAIDQLRSDLNKALRAVDDSENKELLGWLPLLFLHIGQLQWVLEDLNQNLPKGGLKIGWHKDWKEEFNPPSPFPDAGGAPATPKGKDKGKKPA</sequence>
<comment type="caution">
    <text evidence="3">The sequence shown here is derived from an EMBL/GenBank/DDBJ whole genome shotgun (WGS) entry which is preliminary data.</text>
</comment>
<dbReference type="EMBL" id="JAPEVA010000161">
    <property type="protein sequence ID" value="KAJ4395369.1"/>
    <property type="molecule type" value="Genomic_DNA"/>
</dbReference>
<evidence type="ECO:0000256" key="1">
    <source>
        <dbReference type="SAM" id="Coils"/>
    </source>
</evidence>
<evidence type="ECO:0000313" key="3">
    <source>
        <dbReference type="EMBL" id="KAJ4395369.1"/>
    </source>
</evidence>
<feature type="compositionally biased region" description="Low complexity" evidence="2">
    <location>
        <begin position="402"/>
        <end position="423"/>
    </location>
</feature>
<proteinExistence type="predicted"/>
<dbReference type="AlphaFoldDB" id="A0A9W9CZK2"/>